<feature type="transmembrane region" description="Helical" evidence="6">
    <location>
        <begin position="177"/>
        <end position="198"/>
    </location>
</feature>
<feature type="transmembrane region" description="Helical" evidence="6">
    <location>
        <begin position="932"/>
        <end position="957"/>
    </location>
</feature>
<dbReference type="CDD" id="cd00637">
    <property type="entry name" value="7tm_classA_rhodopsin-like"/>
    <property type="match status" value="3"/>
</dbReference>
<dbReference type="GO" id="GO:0004930">
    <property type="term" value="F:G protein-coupled receptor activity"/>
    <property type="evidence" value="ECO:0007669"/>
    <property type="project" value="InterPro"/>
</dbReference>
<proteinExistence type="predicted"/>
<evidence type="ECO:0000256" key="4">
    <source>
        <dbReference type="ARBA" id="ARBA00022989"/>
    </source>
</evidence>
<dbReference type="InterPro" id="IPR000276">
    <property type="entry name" value="GPCR_Rhodpsn"/>
</dbReference>
<dbReference type="Pfam" id="PF00001">
    <property type="entry name" value="7tm_1"/>
    <property type="match status" value="3"/>
</dbReference>
<keyword evidence="2" id="KW-1003">Cell membrane</keyword>
<keyword evidence="3 6" id="KW-0812">Transmembrane</keyword>
<dbReference type="EMBL" id="RCHS01003789">
    <property type="protein sequence ID" value="RMX39680.1"/>
    <property type="molecule type" value="Genomic_DNA"/>
</dbReference>
<feature type="transmembrane region" description="Helical" evidence="6">
    <location>
        <begin position="643"/>
        <end position="664"/>
    </location>
</feature>
<keyword evidence="5 6" id="KW-0472">Membrane</keyword>
<evidence type="ECO:0000256" key="3">
    <source>
        <dbReference type="ARBA" id="ARBA00022692"/>
    </source>
</evidence>
<accession>A0A3M6TE71</accession>
<feature type="transmembrane region" description="Helical" evidence="6">
    <location>
        <begin position="606"/>
        <end position="623"/>
    </location>
</feature>
<keyword evidence="9" id="KW-1185">Reference proteome</keyword>
<feature type="transmembrane region" description="Helical" evidence="6">
    <location>
        <begin position="266"/>
        <end position="285"/>
    </location>
</feature>
<evidence type="ECO:0000313" key="8">
    <source>
        <dbReference type="EMBL" id="RMX39680.1"/>
    </source>
</evidence>
<dbReference type="PRINTS" id="PR00237">
    <property type="entry name" value="GPCRRHODOPSN"/>
</dbReference>
<evidence type="ECO:0000259" key="7">
    <source>
        <dbReference type="PROSITE" id="PS50262"/>
    </source>
</evidence>
<feature type="transmembrane region" description="Helical" evidence="6">
    <location>
        <begin position="849"/>
        <end position="870"/>
    </location>
</feature>
<evidence type="ECO:0000256" key="1">
    <source>
        <dbReference type="ARBA" id="ARBA00004651"/>
    </source>
</evidence>
<feature type="transmembrane region" description="Helical" evidence="6">
    <location>
        <begin position="739"/>
        <end position="758"/>
    </location>
</feature>
<sequence>MLSNSSDALDRLCYVYTYRNVSISFNYWATLTNSVFAFLLAPMTATGNAFVLAAIWRNPALRTPSHVLLAGLALTDFCTGLLSMPLLAAYKLAHLRESSMTCTLVLISFSVSMFFACLTVVVIVMAAAERWLCMSRRSLLTVRRVTILFTIMVCLITAFVTVRVISFRYLSKDIDNLLNGAFLTAAAICILVMAVSYYKVFGIIRHHQKGVQANQNSINIAKYKKSIFTVLYILALFVIGYIPYLGSELTFHVLQEFGDMFLTCSNFTLIFVYFSSLLNPLLYCWRIKEIKMERDWNEDEDDSEVESESDDKYLECKDILNTTSSNQHAFAILDLIENRNLTAMLDNPRKNVEEFARSSKVNDDIANQIRKSLISTEMLSNSSDALDRLCYVYTYRNEHMSISFNYWTLMVTSVFACLLAPMTVAGNAFVLAAIWRNPTLRTPSHVLLAGLAFTDFCTGLISLPVFAAFMSAHLRERSLRCTFNLISYCVGNFFAASTVGIITMAAAERWLCMSRRSLLTVRRVTILYIIMVCLITAYITVRVFSFRYLSKDIDNLLNGVFLTAAAICILVIAVSYYKVFGIIRHHQKGVQGNQNSIDISKYRKSIFTILYIFSLFVISYLPYLGNALTFYVLQEFGDTFVTFTRLTTTIVYSSSLLNPLLYCWRMKEIKMEMLSNSSDALDRFCSVFTYRNVSISFNYWTTMVTSVFAFLLAPMTVTGNAFVLAAIWRNPALRTPSYVLLAGLAFPNFCTGLISLPLAAVSNLAHLRESRMTCTLVLISYCVSQFCAYLTVVVIAVAAAERWLCMSRRSLLTVRRVTILYIIVVFLITAFVTVRVFSFGYLSKDIDNLLNGAFLTAAAICILVMAVSYYKVFRIIRHHQKGVQANHSSINISKYKKSIFTVLYILALFVISYLPYLGNALTFYVLQEFGDMFLACVKFTSIIIYVSSLLNPLLYCWRIKEIKMGVKSLVRKLFCKQAAKNEE</sequence>
<feature type="transmembrane region" description="Helical" evidence="6">
    <location>
        <begin position="525"/>
        <end position="544"/>
    </location>
</feature>
<dbReference type="SMART" id="SM01381">
    <property type="entry name" value="7TM_GPCR_Srsx"/>
    <property type="match status" value="1"/>
</dbReference>
<dbReference type="GO" id="GO:0005886">
    <property type="term" value="C:plasma membrane"/>
    <property type="evidence" value="ECO:0007669"/>
    <property type="project" value="UniProtKB-SubCell"/>
</dbReference>
<feature type="transmembrane region" description="Helical" evidence="6">
    <location>
        <begin position="104"/>
        <end position="124"/>
    </location>
</feature>
<comment type="caution">
    <text evidence="8">The sequence shown here is derived from an EMBL/GenBank/DDBJ whole genome shotgun (WGS) entry which is preliminary data.</text>
</comment>
<reference evidence="8 9" key="1">
    <citation type="journal article" date="2018" name="Sci. Rep.">
        <title>Comparative analysis of the Pocillopora damicornis genome highlights role of immune system in coral evolution.</title>
        <authorList>
            <person name="Cunning R."/>
            <person name="Bay R.A."/>
            <person name="Gillette P."/>
            <person name="Baker A.C."/>
            <person name="Traylor-Knowles N."/>
        </authorList>
    </citation>
    <scope>NUCLEOTIDE SEQUENCE [LARGE SCALE GENOMIC DNA]</scope>
    <source>
        <strain evidence="8">RSMAS</strain>
        <tissue evidence="8">Whole animal</tissue>
    </source>
</reference>
<dbReference type="AlphaFoldDB" id="A0A3M6TE71"/>
<protein>
    <recommendedName>
        <fullName evidence="7">G-protein coupled receptors family 1 profile domain-containing protein</fullName>
    </recommendedName>
</protein>
<feature type="transmembrane region" description="Helical" evidence="6">
    <location>
        <begin position="707"/>
        <end position="727"/>
    </location>
</feature>
<gene>
    <name evidence="8" type="ORF">pdam_00008038</name>
</gene>
<evidence type="ECO:0000313" key="9">
    <source>
        <dbReference type="Proteomes" id="UP000275408"/>
    </source>
</evidence>
<feature type="transmembrane region" description="Helical" evidence="6">
    <location>
        <begin position="819"/>
        <end position="843"/>
    </location>
</feature>
<comment type="subcellular location">
    <subcellularLocation>
        <location evidence="1">Cell membrane</location>
        <topology evidence="1">Multi-pass membrane protein</topology>
    </subcellularLocation>
</comment>
<feature type="domain" description="G-protein coupled receptors family 1 profile" evidence="7">
    <location>
        <begin position="719"/>
        <end position="955"/>
    </location>
</feature>
<feature type="transmembrane region" description="Helical" evidence="6">
    <location>
        <begin position="447"/>
        <end position="470"/>
    </location>
</feature>
<feature type="transmembrane region" description="Helical" evidence="6">
    <location>
        <begin position="35"/>
        <end position="55"/>
    </location>
</feature>
<feature type="domain" description="G-protein coupled receptors family 1 profile" evidence="7">
    <location>
        <begin position="426"/>
        <end position="662"/>
    </location>
</feature>
<evidence type="ECO:0000256" key="2">
    <source>
        <dbReference type="ARBA" id="ARBA00022475"/>
    </source>
</evidence>
<evidence type="ECO:0000256" key="6">
    <source>
        <dbReference type="SAM" id="Phobius"/>
    </source>
</evidence>
<feature type="transmembrane region" description="Helical" evidence="6">
    <location>
        <begin position="406"/>
        <end position="435"/>
    </location>
</feature>
<feature type="domain" description="G-protein coupled receptors family 1 profile" evidence="7">
    <location>
        <begin position="47"/>
        <end position="283"/>
    </location>
</feature>
<name>A0A3M6TE71_POCDA</name>
<dbReference type="SUPFAM" id="SSF81321">
    <property type="entry name" value="Family A G protein-coupled receptor-like"/>
    <property type="match status" value="3"/>
</dbReference>
<feature type="transmembrane region" description="Helical" evidence="6">
    <location>
        <begin position="227"/>
        <end position="246"/>
    </location>
</feature>
<dbReference type="InterPro" id="IPR017452">
    <property type="entry name" value="GPCR_Rhodpsn_7TM"/>
</dbReference>
<evidence type="ECO:0000256" key="5">
    <source>
        <dbReference type="ARBA" id="ARBA00023136"/>
    </source>
</evidence>
<feature type="transmembrane region" description="Helical" evidence="6">
    <location>
        <begin position="778"/>
        <end position="799"/>
    </location>
</feature>
<dbReference type="PANTHER" id="PTHR22750">
    <property type="entry name" value="G-PROTEIN COUPLED RECEPTOR"/>
    <property type="match status" value="1"/>
</dbReference>
<organism evidence="8 9">
    <name type="scientific">Pocillopora damicornis</name>
    <name type="common">Cauliflower coral</name>
    <name type="synonym">Millepora damicornis</name>
    <dbReference type="NCBI Taxonomy" id="46731"/>
    <lineage>
        <taxon>Eukaryota</taxon>
        <taxon>Metazoa</taxon>
        <taxon>Cnidaria</taxon>
        <taxon>Anthozoa</taxon>
        <taxon>Hexacorallia</taxon>
        <taxon>Scleractinia</taxon>
        <taxon>Astrocoeniina</taxon>
        <taxon>Pocilloporidae</taxon>
        <taxon>Pocillopora</taxon>
    </lineage>
</organism>
<feature type="transmembrane region" description="Helical" evidence="6">
    <location>
        <begin position="67"/>
        <end position="92"/>
    </location>
</feature>
<dbReference type="OrthoDB" id="6144223at2759"/>
<dbReference type="Proteomes" id="UP000275408">
    <property type="component" value="Unassembled WGS sequence"/>
</dbReference>
<keyword evidence="4 6" id="KW-1133">Transmembrane helix</keyword>
<feature type="transmembrane region" description="Helical" evidence="6">
    <location>
        <begin position="556"/>
        <end position="577"/>
    </location>
</feature>
<feature type="transmembrane region" description="Helical" evidence="6">
    <location>
        <begin position="902"/>
        <end position="926"/>
    </location>
</feature>
<feature type="transmembrane region" description="Helical" evidence="6">
    <location>
        <begin position="145"/>
        <end position="165"/>
    </location>
</feature>
<dbReference type="PROSITE" id="PS50262">
    <property type="entry name" value="G_PROTEIN_RECEP_F1_2"/>
    <property type="match status" value="3"/>
</dbReference>
<dbReference type="Gene3D" id="1.20.1070.10">
    <property type="entry name" value="Rhodopsin 7-helix transmembrane proteins"/>
    <property type="match status" value="3"/>
</dbReference>